<dbReference type="OrthoDB" id="9814523at2"/>
<keyword evidence="3 7" id="KW-0812">Transmembrane</keyword>
<feature type="transmembrane region" description="Helical" evidence="7">
    <location>
        <begin position="437"/>
        <end position="457"/>
    </location>
</feature>
<keyword evidence="9" id="KW-1185">Reference proteome</keyword>
<evidence type="ECO:0000313" key="9">
    <source>
        <dbReference type="Proteomes" id="UP000321291"/>
    </source>
</evidence>
<dbReference type="CDD" id="cd10328">
    <property type="entry name" value="SLC5sbd_YidK"/>
    <property type="match status" value="1"/>
</dbReference>
<evidence type="ECO:0000256" key="4">
    <source>
        <dbReference type="ARBA" id="ARBA00022989"/>
    </source>
</evidence>
<evidence type="ECO:0000256" key="3">
    <source>
        <dbReference type="ARBA" id="ARBA00022692"/>
    </source>
</evidence>
<dbReference type="Gene3D" id="1.20.1730.10">
    <property type="entry name" value="Sodium/glucose cotransporter"/>
    <property type="match status" value="1"/>
</dbReference>
<dbReference type="PANTHER" id="PTHR11819">
    <property type="entry name" value="SOLUTE CARRIER FAMILY 5"/>
    <property type="match status" value="1"/>
</dbReference>
<gene>
    <name evidence="8" type="ORF">FSB73_07260</name>
</gene>
<evidence type="ECO:0000256" key="6">
    <source>
        <dbReference type="RuleBase" id="RU362091"/>
    </source>
</evidence>
<dbReference type="AlphaFoldDB" id="A0A5B8VJK6"/>
<evidence type="ECO:0000256" key="1">
    <source>
        <dbReference type="ARBA" id="ARBA00004141"/>
    </source>
</evidence>
<feature type="transmembrane region" description="Helical" evidence="7">
    <location>
        <begin position="242"/>
        <end position="260"/>
    </location>
</feature>
<feature type="transmembrane region" description="Helical" evidence="7">
    <location>
        <begin position="119"/>
        <end position="139"/>
    </location>
</feature>
<proteinExistence type="inferred from homology"/>
<dbReference type="KEGG" id="agi:FSB73_07260"/>
<keyword evidence="4 7" id="KW-1133">Transmembrane helix</keyword>
<dbReference type="NCBIfam" id="NF007790">
    <property type="entry name" value="PRK10484.1"/>
    <property type="match status" value="1"/>
</dbReference>
<dbReference type="PROSITE" id="PS50283">
    <property type="entry name" value="NA_SOLUT_SYMP_3"/>
    <property type="match status" value="1"/>
</dbReference>
<dbReference type="InterPro" id="IPR038377">
    <property type="entry name" value="Na/Glc_symporter_sf"/>
</dbReference>
<feature type="transmembrane region" description="Helical" evidence="7">
    <location>
        <begin position="281"/>
        <end position="308"/>
    </location>
</feature>
<feature type="transmembrane region" description="Helical" evidence="7">
    <location>
        <begin position="328"/>
        <end position="349"/>
    </location>
</feature>
<feature type="transmembrane region" description="Helical" evidence="7">
    <location>
        <begin position="463"/>
        <end position="487"/>
    </location>
</feature>
<feature type="transmembrane region" description="Helical" evidence="7">
    <location>
        <begin position="408"/>
        <end position="430"/>
    </location>
</feature>
<evidence type="ECO:0000256" key="7">
    <source>
        <dbReference type="SAM" id="Phobius"/>
    </source>
</evidence>
<reference evidence="8 9" key="1">
    <citation type="journal article" date="2017" name="Int. J. Syst. Evol. Microbiol.">
        <title>Arachidicoccus ginsenosidivorans sp. nov., with ginsenoside-converting activity isolated from ginseng cultivating soil.</title>
        <authorList>
            <person name="Siddiqi M.Z."/>
            <person name="Aslam Z."/>
            <person name="Im W.T."/>
        </authorList>
    </citation>
    <scope>NUCLEOTIDE SEQUENCE [LARGE SCALE GENOMIC DNA]</scope>
    <source>
        <strain evidence="8 9">Gsoil 809</strain>
    </source>
</reference>
<name>A0A5B8VJK6_9BACT</name>
<feature type="transmembrane region" description="Helical" evidence="7">
    <location>
        <begin position="6"/>
        <end position="24"/>
    </location>
</feature>
<evidence type="ECO:0000256" key="5">
    <source>
        <dbReference type="ARBA" id="ARBA00023136"/>
    </source>
</evidence>
<feature type="transmembrane region" description="Helical" evidence="7">
    <location>
        <begin position="192"/>
        <end position="209"/>
    </location>
</feature>
<dbReference type="PANTHER" id="PTHR11819:SF195">
    <property type="entry name" value="SODIUM_GLUCOSE COTRANSPORTER 4"/>
    <property type="match status" value="1"/>
</dbReference>
<dbReference type="RefSeq" id="WP_146780877.1">
    <property type="nucleotide sequence ID" value="NZ_CP042434.1"/>
</dbReference>
<keyword evidence="5 7" id="KW-0472">Membrane</keyword>
<sequence>MDWLSFSVFLIFLSFTALLAWHKIKRHKIKTVNSLFLANRSLNFMLIGGALLFSNINTATIIGENELVYTNNMSVMAWGLTSVLAMLVVSEFFMPIYLKTGITTTPDYLEARYDKSTKRVVTTIFLISYVVNLLPSVLYTGAVAFNGLFKLSEVWHMDYWASLWIIIWFMGLVGCLYAVLGGIRAIAVSDTLLGIGIFVGGIALPYFALKYLGNGDWHQGIESILASKTNHLNSIGSQSDSVPFATLFTGMLLMNLYYWGTEQYIVQQVLASKDLATCQKGIVVACFGKILSILMLNIPGLIAVHLLFRLDNTASVFPALVRLTSPPYLIGYLAAIVFGASLTTFNAGLNSASTLFTLNIYKPWLEKKGDQITEGQLLKMAKRFELLVCFCAVSIAPFIFFAKNGFYNYVQTVNGFFSLPIFTIIVVGFLTKKVPPIAAKFGLLFFTVSYGVLETILPVKIHFLHLLAILFGITCIIMLIIGKIYPLQVPYKQQLNNFVSIQPWKGRHVFSIILILLMLAIFVLFSPLGIASQ</sequence>
<dbReference type="EMBL" id="CP042434">
    <property type="protein sequence ID" value="QEC71499.1"/>
    <property type="molecule type" value="Genomic_DNA"/>
</dbReference>
<dbReference type="Proteomes" id="UP000321291">
    <property type="component" value="Chromosome"/>
</dbReference>
<dbReference type="Pfam" id="PF00474">
    <property type="entry name" value="SSF"/>
    <property type="match status" value="1"/>
</dbReference>
<feature type="transmembrane region" description="Helical" evidence="7">
    <location>
        <begin position="159"/>
        <end position="180"/>
    </location>
</feature>
<organism evidence="8 9">
    <name type="scientific">Arachidicoccus ginsenosidivorans</name>
    <dbReference type="NCBI Taxonomy" id="496057"/>
    <lineage>
        <taxon>Bacteria</taxon>
        <taxon>Pseudomonadati</taxon>
        <taxon>Bacteroidota</taxon>
        <taxon>Chitinophagia</taxon>
        <taxon>Chitinophagales</taxon>
        <taxon>Chitinophagaceae</taxon>
        <taxon>Arachidicoccus</taxon>
    </lineage>
</organism>
<evidence type="ECO:0000256" key="2">
    <source>
        <dbReference type="ARBA" id="ARBA00006434"/>
    </source>
</evidence>
<accession>A0A5B8VJK6</accession>
<evidence type="ECO:0000313" key="8">
    <source>
        <dbReference type="EMBL" id="QEC71499.1"/>
    </source>
</evidence>
<comment type="similarity">
    <text evidence="2 6">Belongs to the sodium:solute symporter (SSF) (TC 2.A.21) family.</text>
</comment>
<comment type="subcellular location">
    <subcellularLocation>
        <location evidence="1">Membrane</location>
        <topology evidence="1">Multi-pass membrane protein</topology>
    </subcellularLocation>
</comment>
<feature type="transmembrane region" description="Helical" evidence="7">
    <location>
        <begin position="44"/>
        <end position="63"/>
    </location>
</feature>
<feature type="transmembrane region" description="Helical" evidence="7">
    <location>
        <begin position="75"/>
        <end position="98"/>
    </location>
</feature>
<feature type="transmembrane region" description="Helical" evidence="7">
    <location>
        <begin position="508"/>
        <end position="530"/>
    </location>
</feature>
<dbReference type="GO" id="GO:0005412">
    <property type="term" value="F:D-glucose:sodium symporter activity"/>
    <property type="evidence" value="ECO:0007669"/>
    <property type="project" value="TreeGrafter"/>
</dbReference>
<dbReference type="GO" id="GO:0005886">
    <property type="term" value="C:plasma membrane"/>
    <property type="evidence" value="ECO:0007669"/>
    <property type="project" value="TreeGrafter"/>
</dbReference>
<protein>
    <submittedName>
        <fullName evidence="8">Solute:sodium symporter family transporter</fullName>
    </submittedName>
</protein>
<dbReference type="NCBIfam" id="TIGR00813">
    <property type="entry name" value="sss"/>
    <property type="match status" value="1"/>
</dbReference>
<dbReference type="InterPro" id="IPR001734">
    <property type="entry name" value="Na/solute_symporter"/>
</dbReference>
<feature type="transmembrane region" description="Helical" evidence="7">
    <location>
        <begin position="384"/>
        <end position="402"/>
    </location>
</feature>